<dbReference type="Proteomes" id="UP001185792">
    <property type="component" value="Unassembled WGS sequence"/>
</dbReference>
<dbReference type="RefSeq" id="WP_317715064.1">
    <property type="nucleotide sequence ID" value="NZ_JAWLUM010000024.1"/>
</dbReference>
<dbReference type="Pfam" id="PF13830">
    <property type="entry name" value="DUF4192"/>
    <property type="match status" value="2"/>
</dbReference>
<reference evidence="1 2" key="1">
    <citation type="submission" date="2023-10" db="EMBL/GenBank/DDBJ databases">
        <title>Development of a sustainable strategy for remediation of hydrocarbon-contaminated territories based on the waste exchange concept.</title>
        <authorList>
            <person name="Krivoruchko A."/>
        </authorList>
    </citation>
    <scope>NUCLEOTIDE SEQUENCE [LARGE SCALE GENOMIC DNA]</scope>
    <source>
        <strain evidence="1 2">IEGM 1236</strain>
    </source>
</reference>
<keyword evidence="2" id="KW-1185">Reference proteome</keyword>
<gene>
    <name evidence="1" type="ORF">R4198_26410</name>
</gene>
<comment type="caution">
    <text evidence="1">The sequence shown here is derived from an EMBL/GenBank/DDBJ whole genome shotgun (WGS) entry which is preliminary data.</text>
</comment>
<accession>A0ABU4F134</accession>
<evidence type="ECO:0000313" key="1">
    <source>
        <dbReference type="EMBL" id="MDV7137225.1"/>
    </source>
</evidence>
<organism evidence="1 2">
    <name type="scientific">Williamsia marianensis</name>
    <dbReference type="NCBI Taxonomy" id="85044"/>
    <lineage>
        <taxon>Bacteria</taxon>
        <taxon>Bacillati</taxon>
        <taxon>Actinomycetota</taxon>
        <taxon>Actinomycetes</taxon>
        <taxon>Mycobacteriales</taxon>
        <taxon>Nocardiaceae</taxon>
        <taxon>Williamsia</taxon>
    </lineage>
</organism>
<proteinExistence type="predicted"/>
<dbReference type="InterPro" id="IPR025447">
    <property type="entry name" value="DUF4192"/>
</dbReference>
<protein>
    <submittedName>
        <fullName evidence="1">DUF4192 domain-containing protein</fullName>
    </submittedName>
</protein>
<evidence type="ECO:0000313" key="2">
    <source>
        <dbReference type="Proteomes" id="UP001185792"/>
    </source>
</evidence>
<dbReference type="EMBL" id="JAWLUM010000024">
    <property type="protein sequence ID" value="MDV7137225.1"/>
    <property type="molecule type" value="Genomic_DNA"/>
</dbReference>
<name>A0ABU4F134_WILMA</name>
<sequence>MDNNNTPITLTHPANLIAALPALLGFIPAESVVVVALKDGEVLCSPPATTSTAISHTASTIMDTVRRHRATSVFIVAISSDDENAMQKALATGQIAELLGLDVNSVLHTPSCDGPHGWTNLRTGDSGMTDDYRTSHVSVRLVMDGKAISTARDDLEKRFALTEPATDPHTSMSLLDIARQVHAIMAGNGTLTAELAANIGHAVTSNIAFRDALLTVGSDNPRAGTQLFIDVAGKLRDQVRAEVLTLVVALAGLAGNGALMNVAIETAQRTTT</sequence>
<feature type="non-terminal residue" evidence="1">
    <location>
        <position position="272"/>
    </location>
</feature>